<dbReference type="GO" id="GO:0016757">
    <property type="term" value="F:glycosyltransferase activity"/>
    <property type="evidence" value="ECO:0007669"/>
    <property type="project" value="InterPro"/>
</dbReference>
<dbReference type="InterPro" id="IPR028098">
    <property type="entry name" value="Glyco_trans_4-like_N"/>
</dbReference>
<dbReference type="OrthoDB" id="9804196at2"/>
<sequence length="373" mass="41697">MKILFLIRSLQFGGAERQLVTLAKGLHQKGLNVGVTVFYPGGPLQAELHEVGIQVIVLEKRGRWDLVGFFMKLIQTIRAFQPDILHGYLGVPNILTVLLKPIFPKVKMVWGVRASFMDLEKYDWLIKTLYKIECKLSRFADLIIANSYAGMEYSIKQGFPAQKMIVVPNGINMEQFGLDLESKNQMRRVWGISEDETLIGMVGRLDPMKDHSTFLKAATLLVKEITNVRFVCVGEGPLDYKRQLQEEAETLGLSKHLLWIGNVNDMSAVYNALDILTLSSYGEGFPNVIGEAMACGVPCVVTEVGDSARIVGDTGVVVPPKSPDQLAEGLKAMLNRLDGNRADISRKVRERIVSEFSSEILFQRTVEALRRLL</sequence>
<feature type="domain" description="Glycosyltransferase subfamily 4-like N-terminal" evidence="2">
    <location>
        <begin position="12"/>
        <end position="174"/>
    </location>
</feature>
<keyword evidence="3" id="KW-0808">Transferase</keyword>
<dbReference type="SUPFAM" id="SSF53756">
    <property type="entry name" value="UDP-Glycosyltransferase/glycogen phosphorylase"/>
    <property type="match status" value="1"/>
</dbReference>
<dbReference type="Pfam" id="PF00534">
    <property type="entry name" value="Glycos_transf_1"/>
    <property type="match status" value="1"/>
</dbReference>
<dbReference type="RefSeq" id="WP_096184467.1">
    <property type="nucleotide sequence ID" value="NZ_BDUF01000121.1"/>
</dbReference>
<evidence type="ECO:0000259" key="2">
    <source>
        <dbReference type="Pfam" id="PF13439"/>
    </source>
</evidence>
<dbReference type="PANTHER" id="PTHR12526">
    <property type="entry name" value="GLYCOSYLTRANSFERASE"/>
    <property type="match status" value="1"/>
</dbReference>
<evidence type="ECO:0000259" key="1">
    <source>
        <dbReference type="Pfam" id="PF00534"/>
    </source>
</evidence>
<dbReference type="InterPro" id="IPR001296">
    <property type="entry name" value="Glyco_trans_1"/>
</dbReference>
<comment type="caution">
    <text evidence="3">The sequence shown here is derived from an EMBL/GenBank/DDBJ whole genome shotgun (WGS) entry which is preliminary data.</text>
</comment>
<accession>A0A292YU84</accession>
<dbReference type="EMBL" id="BDUF01000121">
    <property type="protein sequence ID" value="GAX92060.1"/>
    <property type="molecule type" value="Genomic_DNA"/>
</dbReference>
<proteinExistence type="predicted"/>
<keyword evidence="4" id="KW-1185">Reference proteome</keyword>
<evidence type="ECO:0000313" key="3">
    <source>
        <dbReference type="EMBL" id="GAX92060.1"/>
    </source>
</evidence>
<name>A0A292YU84_9BACL</name>
<evidence type="ECO:0000313" key="4">
    <source>
        <dbReference type="Proteomes" id="UP000217785"/>
    </source>
</evidence>
<gene>
    <name evidence="3" type="ORF">EFBL_3751</name>
</gene>
<dbReference type="Proteomes" id="UP000217785">
    <property type="component" value="Unassembled WGS sequence"/>
</dbReference>
<protein>
    <submittedName>
        <fullName evidence="3">Group 1 glycosyl transferase</fullName>
    </submittedName>
</protein>
<reference evidence="4" key="1">
    <citation type="submission" date="2017-07" db="EMBL/GenBank/DDBJ databases">
        <title>Draft genome sequence of Effusibacillus lacus strain skLN1.</title>
        <authorList>
            <person name="Watanabe M."/>
            <person name="Kojima H."/>
            <person name="Fukui M."/>
        </authorList>
    </citation>
    <scope>NUCLEOTIDE SEQUENCE [LARGE SCALE GENOMIC DNA]</scope>
    <source>
        <strain evidence="4">skLN1</strain>
    </source>
</reference>
<dbReference type="Gene3D" id="3.40.50.2000">
    <property type="entry name" value="Glycogen Phosphorylase B"/>
    <property type="match status" value="2"/>
</dbReference>
<feature type="domain" description="Glycosyl transferase family 1" evidence="1">
    <location>
        <begin position="183"/>
        <end position="347"/>
    </location>
</feature>
<dbReference type="AlphaFoldDB" id="A0A292YU84"/>
<organism evidence="3 4">
    <name type="scientific">Effusibacillus lacus</name>
    <dbReference type="NCBI Taxonomy" id="1348429"/>
    <lineage>
        <taxon>Bacteria</taxon>
        <taxon>Bacillati</taxon>
        <taxon>Bacillota</taxon>
        <taxon>Bacilli</taxon>
        <taxon>Bacillales</taxon>
        <taxon>Alicyclobacillaceae</taxon>
        <taxon>Effusibacillus</taxon>
    </lineage>
</organism>
<dbReference type="Pfam" id="PF13439">
    <property type="entry name" value="Glyco_transf_4"/>
    <property type="match status" value="1"/>
</dbReference>